<gene>
    <name evidence="15" type="primary">aceE_2</name>
    <name evidence="15" type="ORF">Pla52o_37720</name>
</gene>
<evidence type="ECO:0000259" key="12">
    <source>
        <dbReference type="Pfam" id="PF00456"/>
    </source>
</evidence>
<keyword evidence="10" id="KW-0479">Metal-binding</keyword>
<protein>
    <recommendedName>
        <fullName evidence="4 9">Pyruvate dehydrogenase E1 component</fullName>
        <ecNumber evidence="3 9">1.2.4.1</ecNumber>
    </recommendedName>
</protein>
<dbReference type="InterPro" id="IPR029061">
    <property type="entry name" value="THDP-binding"/>
</dbReference>
<evidence type="ECO:0000256" key="6">
    <source>
        <dbReference type="ARBA" id="ARBA00023052"/>
    </source>
</evidence>
<sequence length="910" mass="101915">MSDSKTVAQAEVDQQLGELVPPETEMDMDTAETQEWLSSLDYVLKSKGADRVRFLIEQLRDRAAEEGIQSAQDTNTPYVNTIPVKDQPAFPGNRELERRIKSIVRWNAMAMVVRANKRPGGVGGHISTFASSATLYEIAFNHFFKGRGEDGYSGDTVYFQGHASPGMYSRAFVEGRLTEEHLENFRRELAPGGGLSSYPHPWLMPGFWEYPTVSMGLGPIMAIYQARFNEYLRDRGIKDTSGQRVWAFLGDGECDEPETLGAIGLAAREKLDNLIFVINCNLQRLDGPVRGNGKVIQELESIFRGAGWNVIKVVWGDDWDQLLAKDSTGLLAKRMNEVVDGQYQKYTGMPGSYIREHFFGKYPELLKLVENYSDERLEKMRRGGHDPEKVYAAYKMATDLKNGKPTVVLAKTVKGYGLGEAGEGRNVAHNQKKMNEEELLEFRTRFGIPISDEEVGKAPFYKPPANSQELKYMQERRKMLGGPVPSRPTEHPKMEVPTLDDYKKLIGRLEDKSCSTTFAVVQTLIALCRDKKIGKYMVPIVPDESRTFGMEGMFTQFKIYAHAGQLYEPVDSEILASYKESQDGQILEEGITEAGSMSSFNAAGTAYSAHGVNMIPFFIYYSMFGFQRIGDLIWAAADMRAKGFLVGGTAGRTTLNGEGLQHQDGHSLLNAIAFPTVRAYDPAFAYEAVVIILEGLKRMYQDGEECMYYLMSENEEYLHPAMPAGCEEGIIKGIYKFRSRDVQDAKARVQLFGSGAILNCVLKAQEVLAEKYNIASDVWSVTSYTQLRREAADCSRWNMLHPTETPRKSYLEEQLEGVEGPFISASDYVRALGEQLQPWIPGDYFVLGTDGMGRSETRESLRRHFEVDAECITFSTLSRLAKAGLFTPAELADAIKDLGIDPDKPNPYFA</sequence>
<feature type="region of interest" description="Disordered" evidence="11">
    <location>
        <begin position="1"/>
        <end position="23"/>
    </location>
</feature>
<organism evidence="15 16">
    <name type="scientific">Novipirellula galeiformis</name>
    <dbReference type="NCBI Taxonomy" id="2528004"/>
    <lineage>
        <taxon>Bacteria</taxon>
        <taxon>Pseudomonadati</taxon>
        <taxon>Planctomycetota</taxon>
        <taxon>Planctomycetia</taxon>
        <taxon>Pirellulales</taxon>
        <taxon>Pirellulaceae</taxon>
        <taxon>Novipirellula</taxon>
    </lineage>
</organism>
<comment type="function">
    <text evidence="2 9">Component of the pyruvate dehydrogenase (PDH) complex, that catalyzes the overall conversion of pyruvate to acetyl-CoA and CO(2).</text>
</comment>
<dbReference type="Gene3D" id="3.40.50.970">
    <property type="match status" value="2"/>
</dbReference>
<dbReference type="Pfam" id="PF17831">
    <property type="entry name" value="PDH_E1_M"/>
    <property type="match status" value="1"/>
</dbReference>
<feature type="domain" description="Transketolase N-terminal" evidence="12">
    <location>
        <begin position="160"/>
        <end position="322"/>
    </location>
</feature>
<comment type="cofactor">
    <cofactor evidence="1 9">
        <name>thiamine diphosphate</name>
        <dbReference type="ChEBI" id="CHEBI:58937"/>
    </cofactor>
</comment>
<dbReference type="RefSeq" id="WP_146595895.1">
    <property type="nucleotide sequence ID" value="NZ_SJPT01000006.1"/>
</dbReference>
<keyword evidence="6 9" id="KW-0786">Thiamine pyrophosphate</keyword>
<keyword evidence="16" id="KW-1185">Reference proteome</keyword>
<evidence type="ECO:0000256" key="3">
    <source>
        <dbReference type="ARBA" id="ARBA00012281"/>
    </source>
</evidence>
<reference evidence="15 16" key="1">
    <citation type="submission" date="2019-02" db="EMBL/GenBank/DDBJ databases">
        <title>Deep-cultivation of Planctomycetes and their phenomic and genomic characterization uncovers novel biology.</title>
        <authorList>
            <person name="Wiegand S."/>
            <person name="Jogler M."/>
            <person name="Boedeker C."/>
            <person name="Pinto D."/>
            <person name="Vollmers J."/>
            <person name="Rivas-Marin E."/>
            <person name="Kohn T."/>
            <person name="Peeters S.H."/>
            <person name="Heuer A."/>
            <person name="Rast P."/>
            <person name="Oberbeckmann S."/>
            <person name="Bunk B."/>
            <person name="Jeske O."/>
            <person name="Meyerdierks A."/>
            <person name="Storesund J.E."/>
            <person name="Kallscheuer N."/>
            <person name="Luecker S."/>
            <person name="Lage O.M."/>
            <person name="Pohl T."/>
            <person name="Merkel B.J."/>
            <person name="Hornburger P."/>
            <person name="Mueller R.-W."/>
            <person name="Bruemmer F."/>
            <person name="Labrenz M."/>
            <person name="Spormann A.M."/>
            <person name="Op Den Camp H."/>
            <person name="Overmann J."/>
            <person name="Amann R."/>
            <person name="Jetten M.S.M."/>
            <person name="Mascher T."/>
            <person name="Medema M.H."/>
            <person name="Devos D.P."/>
            <person name="Kaster A.-K."/>
            <person name="Ovreas L."/>
            <person name="Rohde M."/>
            <person name="Galperin M.Y."/>
            <person name="Jogler C."/>
        </authorList>
    </citation>
    <scope>NUCLEOTIDE SEQUENCE [LARGE SCALE GENOMIC DNA]</scope>
    <source>
        <strain evidence="15 16">Pla52o</strain>
    </source>
</reference>
<feature type="binding site" evidence="10">
    <location>
        <position position="281"/>
    </location>
    <ligand>
        <name>Mg(2+)</name>
        <dbReference type="ChEBI" id="CHEBI:18420"/>
    </ligand>
</feature>
<dbReference type="Proteomes" id="UP000316304">
    <property type="component" value="Unassembled WGS sequence"/>
</dbReference>
<evidence type="ECO:0000256" key="1">
    <source>
        <dbReference type="ARBA" id="ARBA00001964"/>
    </source>
</evidence>
<dbReference type="InterPro" id="IPR005474">
    <property type="entry name" value="Transketolase_N"/>
</dbReference>
<feature type="binding site" evidence="10">
    <location>
        <position position="251"/>
    </location>
    <ligand>
        <name>Mg(2+)</name>
        <dbReference type="ChEBI" id="CHEBI:18420"/>
    </ligand>
</feature>
<dbReference type="InterPro" id="IPR035807">
    <property type="entry name" value="PDC_E1_N"/>
</dbReference>
<evidence type="ECO:0000313" key="15">
    <source>
        <dbReference type="EMBL" id="TWU21585.1"/>
    </source>
</evidence>
<dbReference type="InterPro" id="IPR051157">
    <property type="entry name" value="PDH/Transketolase"/>
</dbReference>
<feature type="domain" description="Pyruvate dehydrogenase E1 component middle" evidence="13">
    <location>
        <begin position="495"/>
        <end position="720"/>
    </location>
</feature>
<dbReference type="GO" id="GO:0046872">
    <property type="term" value="F:metal ion binding"/>
    <property type="evidence" value="ECO:0007669"/>
    <property type="project" value="UniProtKB-KW"/>
</dbReference>
<keyword evidence="7 9" id="KW-0670">Pyruvate</keyword>
<evidence type="ECO:0000256" key="11">
    <source>
        <dbReference type="SAM" id="MobiDB-lite"/>
    </source>
</evidence>
<evidence type="ECO:0000256" key="8">
    <source>
        <dbReference type="ARBA" id="ARBA00051231"/>
    </source>
</evidence>
<dbReference type="InterPro" id="IPR009014">
    <property type="entry name" value="Transketo_C/PFOR_II"/>
</dbReference>
<evidence type="ECO:0000256" key="10">
    <source>
        <dbReference type="PIRSR" id="PIRSR000156-1"/>
    </source>
</evidence>
<accession>A0A5C6CC31</accession>
<dbReference type="AlphaFoldDB" id="A0A5C6CC31"/>
<evidence type="ECO:0000256" key="4">
    <source>
        <dbReference type="ARBA" id="ARBA00017172"/>
    </source>
</evidence>
<dbReference type="SUPFAM" id="SSF52922">
    <property type="entry name" value="TK C-terminal domain-like"/>
    <property type="match status" value="1"/>
</dbReference>
<keyword evidence="10" id="KW-0460">Magnesium</keyword>
<dbReference type="Pfam" id="PF22613">
    <property type="entry name" value="Transketolase_C_1"/>
    <property type="match status" value="1"/>
</dbReference>
<dbReference type="InterPro" id="IPR055152">
    <property type="entry name" value="Transketolase-like_C_2"/>
</dbReference>
<feature type="binding site" evidence="10">
    <location>
        <position position="283"/>
    </location>
    <ligand>
        <name>Mg(2+)</name>
        <dbReference type="ChEBI" id="CHEBI:18420"/>
    </ligand>
</feature>
<evidence type="ECO:0000313" key="16">
    <source>
        <dbReference type="Proteomes" id="UP000316304"/>
    </source>
</evidence>
<dbReference type="OrthoDB" id="9759664at2"/>
<feature type="domain" description="Transketolase-like C-terminal" evidence="14">
    <location>
        <begin position="733"/>
        <end position="868"/>
    </location>
</feature>
<evidence type="ECO:0000256" key="5">
    <source>
        <dbReference type="ARBA" id="ARBA00023002"/>
    </source>
</evidence>
<dbReference type="Gene3D" id="3.40.50.920">
    <property type="match status" value="1"/>
</dbReference>
<dbReference type="FunFam" id="3.40.50.970:FF:000011">
    <property type="entry name" value="Pyruvate dehydrogenase E1 component"/>
    <property type="match status" value="1"/>
</dbReference>
<dbReference type="CDD" id="cd02017">
    <property type="entry name" value="TPP_E1_EcPDC_like"/>
    <property type="match status" value="1"/>
</dbReference>
<keyword evidence="5 9" id="KW-0560">Oxidoreductase</keyword>
<dbReference type="GO" id="GO:0004739">
    <property type="term" value="F:pyruvate dehydrogenase (acetyl-transferring) activity"/>
    <property type="evidence" value="ECO:0007669"/>
    <property type="project" value="UniProtKB-EC"/>
</dbReference>
<comment type="caution">
    <text evidence="15">The sequence shown here is derived from an EMBL/GenBank/DDBJ whole genome shotgun (WGS) entry which is preliminary data.</text>
</comment>
<evidence type="ECO:0000259" key="14">
    <source>
        <dbReference type="Pfam" id="PF22613"/>
    </source>
</evidence>
<comment type="catalytic activity">
    <reaction evidence="8 9">
        <text>N(6)-[(R)-lipoyl]-L-lysyl-[protein] + pyruvate + H(+) = N(6)-[(R)-S(8)-acetyldihydrolipoyl]-L-lysyl-[protein] + CO2</text>
        <dbReference type="Rhea" id="RHEA:19189"/>
        <dbReference type="Rhea" id="RHEA-COMP:10474"/>
        <dbReference type="Rhea" id="RHEA-COMP:10478"/>
        <dbReference type="ChEBI" id="CHEBI:15361"/>
        <dbReference type="ChEBI" id="CHEBI:15378"/>
        <dbReference type="ChEBI" id="CHEBI:16526"/>
        <dbReference type="ChEBI" id="CHEBI:83099"/>
        <dbReference type="ChEBI" id="CHEBI:83111"/>
        <dbReference type="EC" id="1.2.4.1"/>
    </reaction>
</comment>
<dbReference type="PANTHER" id="PTHR43825:SF3">
    <property type="entry name" value="PYRUVATE DEHYDROGENASE E1 COMPONENT"/>
    <property type="match status" value="1"/>
</dbReference>
<dbReference type="SUPFAM" id="SSF52518">
    <property type="entry name" value="Thiamin diphosphate-binding fold (THDP-binding)"/>
    <property type="match status" value="2"/>
</dbReference>
<evidence type="ECO:0000256" key="2">
    <source>
        <dbReference type="ARBA" id="ARBA00003157"/>
    </source>
</evidence>
<comment type="cofactor">
    <cofactor evidence="10">
        <name>Mg(2+)</name>
        <dbReference type="ChEBI" id="CHEBI:18420"/>
    </cofactor>
</comment>
<dbReference type="PANTHER" id="PTHR43825">
    <property type="entry name" value="PYRUVATE DEHYDROGENASE E1 COMPONENT"/>
    <property type="match status" value="1"/>
</dbReference>
<dbReference type="PIRSF" id="PIRSF000156">
    <property type="entry name" value="Pyruvate_dh_E1"/>
    <property type="match status" value="1"/>
</dbReference>
<dbReference type="InterPro" id="IPR004660">
    <property type="entry name" value="PDH_E1"/>
</dbReference>
<dbReference type="InterPro" id="IPR041621">
    <property type="entry name" value="PDH_E1_M"/>
</dbReference>
<proteinExistence type="predicted"/>
<dbReference type="Pfam" id="PF00456">
    <property type="entry name" value="Transketolase_N"/>
    <property type="match status" value="1"/>
</dbReference>
<dbReference type="EC" id="1.2.4.1" evidence="3 9"/>
<dbReference type="EMBL" id="SJPT01000006">
    <property type="protein sequence ID" value="TWU21585.1"/>
    <property type="molecule type" value="Genomic_DNA"/>
</dbReference>
<evidence type="ECO:0000256" key="7">
    <source>
        <dbReference type="ARBA" id="ARBA00023317"/>
    </source>
</evidence>
<dbReference type="NCBIfam" id="TIGR00759">
    <property type="entry name" value="aceE"/>
    <property type="match status" value="1"/>
</dbReference>
<evidence type="ECO:0000259" key="13">
    <source>
        <dbReference type="Pfam" id="PF17831"/>
    </source>
</evidence>
<evidence type="ECO:0000256" key="9">
    <source>
        <dbReference type="PIRNR" id="PIRNR000156"/>
    </source>
</evidence>
<name>A0A5C6CC31_9BACT</name>